<evidence type="ECO:0000256" key="3">
    <source>
        <dbReference type="ARBA" id="ARBA00022692"/>
    </source>
</evidence>
<dbReference type="GO" id="GO:0005886">
    <property type="term" value="C:plasma membrane"/>
    <property type="evidence" value="ECO:0007669"/>
    <property type="project" value="UniProtKB-SubCell"/>
</dbReference>
<name>M7NIN9_9BACL</name>
<dbReference type="PANTHER" id="PTHR33406:SF13">
    <property type="entry name" value="MEMBRANE PROTEIN YDFJ"/>
    <property type="match status" value="1"/>
</dbReference>
<evidence type="ECO:0000256" key="6">
    <source>
        <dbReference type="SAM" id="Phobius"/>
    </source>
</evidence>
<evidence type="ECO:0000259" key="7">
    <source>
        <dbReference type="PROSITE" id="PS50156"/>
    </source>
</evidence>
<dbReference type="Proteomes" id="UP000011919">
    <property type="component" value="Unassembled WGS sequence"/>
</dbReference>
<dbReference type="eggNOG" id="COG2409">
    <property type="taxonomic scope" value="Bacteria"/>
</dbReference>
<keyword evidence="2" id="KW-1003">Cell membrane</keyword>
<dbReference type="STRING" id="1235279.C772_00757"/>
<dbReference type="InterPro" id="IPR000731">
    <property type="entry name" value="SSD"/>
</dbReference>
<dbReference type="AlphaFoldDB" id="M7NIN9"/>
<proteinExistence type="predicted"/>
<feature type="transmembrane region" description="Helical" evidence="6">
    <location>
        <begin position="20"/>
        <end position="37"/>
    </location>
</feature>
<keyword evidence="5 6" id="KW-0472">Membrane</keyword>
<keyword evidence="3 6" id="KW-0812">Transmembrane</keyword>
<dbReference type="PANTHER" id="PTHR33406">
    <property type="entry name" value="MEMBRANE PROTEIN MJ1562-RELATED"/>
    <property type="match status" value="1"/>
</dbReference>
<dbReference type="SUPFAM" id="SSF82866">
    <property type="entry name" value="Multidrug efflux transporter AcrB transmembrane domain"/>
    <property type="match status" value="2"/>
</dbReference>
<feature type="transmembrane region" description="Helical" evidence="6">
    <location>
        <begin position="351"/>
        <end position="369"/>
    </location>
</feature>
<dbReference type="Pfam" id="PF03176">
    <property type="entry name" value="MMPL"/>
    <property type="match status" value="2"/>
</dbReference>
<feature type="transmembrane region" description="Helical" evidence="6">
    <location>
        <begin position="294"/>
        <end position="321"/>
    </location>
</feature>
<reference evidence="8 9" key="1">
    <citation type="journal article" date="2013" name="Genome Announc.">
        <title>Draft Genome Sequence of Bhargavaea cecembensis Strain DSE10T, Isolated from a Deep-Sea Sediment Sample Collected at a Depth of 5,904 m from the Chagos-Laccadive Ridge System in the Indian Ocean.</title>
        <authorList>
            <person name="Shivaji S."/>
            <person name="Ara S."/>
            <person name="Begum Z."/>
            <person name="Ruth M."/>
            <person name="Singh A."/>
            <person name="Kumar Pinnaka A."/>
        </authorList>
    </citation>
    <scope>NUCLEOTIDE SEQUENCE [LARGE SCALE GENOMIC DNA]</scope>
    <source>
        <strain evidence="8 9">DSE10</strain>
    </source>
</reference>
<feature type="transmembrane region" description="Helical" evidence="6">
    <location>
        <begin position="559"/>
        <end position="580"/>
    </location>
</feature>
<feature type="transmembrane region" description="Helical" evidence="6">
    <location>
        <begin position="637"/>
        <end position="660"/>
    </location>
</feature>
<feature type="transmembrane region" description="Helical" evidence="6">
    <location>
        <begin position="173"/>
        <end position="206"/>
    </location>
</feature>
<evidence type="ECO:0000313" key="9">
    <source>
        <dbReference type="Proteomes" id="UP000011919"/>
    </source>
</evidence>
<feature type="domain" description="SSD" evidence="7">
    <location>
        <begin position="191"/>
        <end position="319"/>
    </location>
</feature>
<gene>
    <name evidence="8" type="primary">ydgH_1</name>
    <name evidence="8" type="ORF">C772_00757</name>
</gene>
<organism evidence="8 9">
    <name type="scientific">Bhargavaea cecembensis DSE10</name>
    <dbReference type="NCBI Taxonomy" id="1235279"/>
    <lineage>
        <taxon>Bacteria</taxon>
        <taxon>Bacillati</taxon>
        <taxon>Bacillota</taxon>
        <taxon>Bacilli</taxon>
        <taxon>Bacillales</taxon>
        <taxon>Caryophanaceae</taxon>
        <taxon>Bhargavaea</taxon>
    </lineage>
</organism>
<comment type="caution">
    <text evidence="8">The sequence shown here is derived from an EMBL/GenBank/DDBJ whole genome shotgun (WGS) entry which is preliminary data.</text>
</comment>
<feature type="transmembrane region" description="Helical" evidence="6">
    <location>
        <begin position="218"/>
        <end position="242"/>
    </location>
</feature>
<sequence length="716" mass="78911">MIDLKGRSLLRTLANLVIRFPKWIIALWILIAAFMAFQAIKLPGVLEGDGFRMDGEYEQVADRLTEEFGLPAETMFLVFEDMTDEEIETAVSDVEDLGLAEEVVSPLEDDSLYTGNLSYALLHFEEEADMSEAVSAIQETANHDGAVLTGGTAISEDINKASQRDLVKAETIGLPIALIVLLLAFGSVVAALVPFFVGIATIITTFGTMTLIGQSMDLSIFMLNIVPMLGLALSIDFSLLFINRYREERKKQSVEDAVRTTILTAGRSVLFSAFCVFIGLGALFIIQIDLFKNIGVGGMAVVSLAVLSSLTLLPAVLLILGDRLNKWTILKVKEEGSSGWRKFAERVIKRPVLVTIGALLILGIFMIPVKDMELTIPEMDSLPASNDTRQAFEKIEDEFGLSNSTAYLIAEREGGWENEDGIREIENLQDALLNDSRTDEVSTIFTEGEIEDADTWLQATQIPETAAAVEPLLDSFIEGDSLLVPVTLKPEGASAEAQEWARDWAEKETEWNLSVGGYPKFNQEIFDEIWDKIVYVLAIIIVSTYIILMIAFRSVLIPLKAIIMNVIGLSAAFGALVYIFQYGHFGLEAGSIALIIPVLVFSLVFGLSMDYEVFLISRIQEEYTKDYDNDRATVEGLAATSKIITSAALIMIVLTGAFAFTEVMPVKQIGVGIAIAVAIDATIIRLLLVPSLMKLFGKWNWWMPFRKGPYKAGNWH</sequence>
<evidence type="ECO:0000256" key="4">
    <source>
        <dbReference type="ARBA" id="ARBA00022989"/>
    </source>
</evidence>
<keyword evidence="9" id="KW-1185">Reference proteome</keyword>
<dbReference type="PROSITE" id="PS50156">
    <property type="entry name" value="SSD"/>
    <property type="match status" value="1"/>
</dbReference>
<feature type="transmembrane region" description="Helical" evidence="6">
    <location>
        <begin position="533"/>
        <end position="552"/>
    </location>
</feature>
<dbReference type="InterPro" id="IPR050545">
    <property type="entry name" value="Mycobact_MmpL"/>
</dbReference>
<protein>
    <submittedName>
        <fullName evidence="8">Putative membrane protein ydgH</fullName>
    </submittedName>
</protein>
<dbReference type="OrthoDB" id="7051771at2"/>
<keyword evidence="4 6" id="KW-1133">Transmembrane helix</keyword>
<dbReference type="Gene3D" id="1.20.1640.10">
    <property type="entry name" value="Multidrug efflux transporter AcrB transmembrane domain"/>
    <property type="match status" value="2"/>
</dbReference>
<accession>M7NIN9</accession>
<feature type="transmembrane region" description="Helical" evidence="6">
    <location>
        <begin position="666"/>
        <end position="688"/>
    </location>
</feature>
<dbReference type="PATRIC" id="fig|1235279.3.peg.773"/>
<feature type="transmembrane region" description="Helical" evidence="6">
    <location>
        <begin position="592"/>
        <end position="616"/>
    </location>
</feature>
<dbReference type="InterPro" id="IPR004869">
    <property type="entry name" value="MMPL_dom"/>
</dbReference>
<evidence type="ECO:0000256" key="2">
    <source>
        <dbReference type="ARBA" id="ARBA00022475"/>
    </source>
</evidence>
<dbReference type="RefSeq" id="WP_008297552.1">
    <property type="nucleotide sequence ID" value="NZ_AOFT01000003.1"/>
</dbReference>
<comment type="subcellular location">
    <subcellularLocation>
        <location evidence="1">Cell membrane</location>
        <topology evidence="1">Multi-pass membrane protein</topology>
    </subcellularLocation>
</comment>
<evidence type="ECO:0000256" key="1">
    <source>
        <dbReference type="ARBA" id="ARBA00004651"/>
    </source>
</evidence>
<dbReference type="EMBL" id="AOFT01000003">
    <property type="protein sequence ID" value="EMR07112.1"/>
    <property type="molecule type" value="Genomic_DNA"/>
</dbReference>
<evidence type="ECO:0000256" key="5">
    <source>
        <dbReference type="ARBA" id="ARBA00023136"/>
    </source>
</evidence>
<feature type="transmembrane region" description="Helical" evidence="6">
    <location>
        <begin position="269"/>
        <end position="288"/>
    </location>
</feature>
<evidence type="ECO:0000313" key="8">
    <source>
        <dbReference type="EMBL" id="EMR07112.1"/>
    </source>
</evidence>